<evidence type="ECO:0000256" key="1">
    <source>
        <dbReference type="SAM" id="MobiDB-lite"/>
    </source>
</evidence>
<gene>
    <name evidence="2" type="ORF">HNR28_001667</name>
</gene>
<dbReference type="AlphaFoldDB" id="A0A7W9WNJ2"/>
<evidence type="ECO:0000313" key="2">
    <source>
        <dbReference type="EMBL" id="MBB6083628.1"/>
    </source>
</evidence>
<accession>A0A7W9WNJ2</accession>
<feature type="region of interest" description="Disordered" evidence="1">
    <location>
        <begin position="56"/>
        <end position="88"/>
    </location>
</feature>
<dbReference type="Proteomes" id="UP000541136">
    <property type="component" value="Unassembled WGS sequence"/>
</dbReference>
<dbReference type="RefSeq" id="WP_158386253.1">
    <property type="nucleotide sequence ID" value="NZ_JACHIB010000008.1"/>
</dbReference>
<organism evidence="2 3">
    <name type="scientific">Castellaniella defragrans</name>
    <name type="common">Alcaligenes defragrans</name>
    <dbReference type="NCBI Taxonomy" id="75697"/>
    <lineage>
        <taxon>Bacteria</taxon>
        <taxon>Pseudomonadati</taxon>
        <taxon>Pseudomonadota</taxon>
        <taxon>Betaproteobacteria</taxon>
        <taxon>Burkholderiales</taxon>
        <taxon>Alcaligenaceae</taxon>
        <taxon>Castellaniella</taxon>
    </lineage>
</organism>
<dbReference type="EMBL" id="JACHIB010000008">
    <property type="protein sequence ID" value="MBB6083628.1"/>
    <property type="molecule type" value="Genomic_DNA"/>
</dbReference>
<feature type="region of interest" description="Disordered" evidence="1">
    <location>
        <begin position="221"/>
        <end position="251"/>
    </location>
</feature>
<feature type="compositionally biased region" description="Basic and acidic residues" evidence="1">
    <location>
        <begin position="226"/>
        <end position="244"/>
    </location>
</feature>
<protein>
    <recommendedName>
        <fullName evidence="4">ESPR domain-containing protein</fullName>
    </recommendedName>
</protein>
<name>A0A7W9WNJ2_CASDE</name>
<reference evidence="2 3" key="1">
    <citation type="submission" date="2020-08" db="EMBL/GenBank/DDBJ databases">
        <title>Genomic Encyclopedia of Type Strains, Phase IV (KMG-IV): sequencing the most valuable type-strain genomes for metagenomic binning, comparative biology and taxonomic classification.</title>
        <authorList>
            <person name="Goeker M."/>
        </authorList>
    </citation>
    <scope>NUCLEOTIDE SEQUENCE [LARGE SCALE GENOMIC DNA]</scope>
    <source>
        <strain evidence="2 3">DSM 12141</strain>
    </source>
</reference>
<comment type="caution">
    <text evidence="2">The sequence shown here is derived from an EMBL/GenBank/DDBJ whole genome shotgun (WGS) entry which is preliminary data.</text>
</comment>
<evidence type="ECO:0000313" key="3">
    <source>
        <dbReference type="Proteomes" id="UP000541136"/>
    </source>
</evidence>
<proteinExistence type="predicted"/>
<evidence type="ECO:0008006" key="4">
    <source>
        <dbReference type="Google" id="ProtNLM"/>
    </source>
</evidence>
<sequence length="524" mass="49279">MKRFYVASIERRRGKRAEFSLNRLAAALHGGIGLAALLASLGSMAAGPARADEGISQVSRGADGRDGETAFTWSSATEGKDADPSAWTQSQPIRNVASPALEIGSVGGAGGSVHTKGVFHNLPGKPGGKGGAASLSVAQSAEISGVLGVSAQARPLIRVFSVGGTGGLGYTSWTESESGIGRGGDGGPVSLNIASRVTATSDPAARTRALPAIQVLSQGGAAGVSKDGRRSADGTYKDRVDTDRGGSGGDVSATFDKSASVGVTGALAPAVSVSSLGGDGGHASNSGGYPSNGGAGGAVDFANWGTIAANGSNSTAVILQSAGGAGGGGANGAFAAGTPGGRGGAGGVVKALNGGTIATRGDYSFGIMAQSVGGVGGSGGGAAFVDGGDGGGAGLGKLVSITNYGTITTTGAGSSGIVAQSVGGGSALDAFYATRPTVNQGGGSGGNSGILLFASGGTGGQGGVGGDVKAEHRGVIRTAGDAAHGVLLQSIGGGGGTGGAASGSTAFLSVALGGAGGVAATAAK</sequence>